<organism evidence="11 12">
    <name type="scientific">Terrimonas ginsenosidimutans</name>
    <dbReference type="NCBI Taxonomy" id="2908004"/>
    <lineage>
        <taxon>Bacteria</taxon>
        <taxon>Pseudomonadati</taxon>
        <taxon>Bacteroidota</taxon>
        <taxon>Chitinophagia</taxon>
        <taxon>Chitinophagales</taxon>
        <taxon>Chitinophagaceae</taxon>
        <taxon>Terrimonas</taxon>
    </lineage>
</organism>
<dbReference type="InterPro" id="IPR011495">
    <property type="entry name" value="Sig_transdc_His_kin_sub2_dim/P"/>
</dbReference>
<keyword evidence="3" id="KW-0597">Phosphoprotein</keyword>
<dbReference type="PANTHER" id="PTHR41523">
    <property type="entry name" value="TWO-COMPONENT SYSTEM SENSOR PROTEIN"/>
    <property type="match status" value="1"/>
</dbReference>
<evidence type="ECO:0000256" key="7">
    <source>
        <dbReference type="ARBA" id="ARBA00022840"/>
    </source>
</evidence>
<dbReference type="InterPro" id="IPR011990">
    <property type="entry name" value="TPR-like_helical_dom_sf"/>
</dbReference>
<evidence type="ECO:0000256" key="4">
    <source>
        <dbReference type="ARBA" id="ARBA00022679"/>
    </source>
</evidence>
<dbReference type="EC" id="2.7.13.3" evidence="2"/>
<evidence type="ECO:0000256" key="3">
    <source>
        <dbReference type="ARBA" id="ARBA00022553"/>
    </source>
</evidence>
<feature type="domain" description="Histidine kinase/HSP90-like ATPase" evidence="10">
    <location>
        <begin position="644"/>
        <end position="741"/>
    </location>
</feature>
<comment type="caution">
    <text evidence="11">The sequence shown here is derived from an EMBL/GenBank/DDBJ whole genome shotgun (WGS) entry which is preliminary data.</text>
</comment>
<evidence type="ECO:0000256" key="8">
    <source>
        <dbReference type="SAM" id="Coils"/>
    </source>
</evidence>
<dbReference type="Gene3D" id="3.30.565.10">
    <property type="entry name" value="Histidine kinase-like ATPase, C-terminal domain"/>
    <property type="match status" value="1"/>
</dbReference>
<dbReference type="InterPro" id="IPR003594">
    <property type="entry name" value="HATPase_dom"/>
</dbReference>
<dbReference type="PANTHER" id="PTHR41523:SF8">
    <property type="entry name" value="ETHYLENE RESPONSE SENSOR PROTEIN"/>
    <property type="match status" value="1"/>
</dbReference>
<evidence type="ECO:0000313" key="12">
    <source>
        <dbReference type="Proteomes" id="UP001165367"/>
    </source>
</evidence>
<keyword evidence="9" id="KW-0472">Membrane</keyword>
<dbReference type="SUPFAM" id="SSF55874">
    <property type="entry name" value="ATPase domain of HSP90 chaperone/DNA topoisomerase II/histidine kinase"/>
    <property type="match status" value="1"/>
</dbReference>
<keyword evidence="9" id="KW-1133">Transmembrane helix</keyword>
<dbReference type="InterPro" id="IPR036890">
    <property type="entry name" value="HATPase_C_sf"/>
</dbReference>
<sequence>MRRVFLFLFIVFMTTPDVHGQSARVRSADELRRMLRDSRPDSNRILLLHDLGRIYLRQNHSDHKEQTMDTAIEIFNRAALLSDSIHADHFRNESMLLAGQAWFLKDNEREGKRLFFEVADTLHAQGLFEKEARVWLKLGRTMNWFTGGDCETVDYFEKSISLYKLANNREKAADARQFLAEYLFKLNRSAEAEDELLKAIGEAKQAGHRKVSGMYFLLSVINRYRAAFDKSLLYATKCIEIAKAEGDSVFADLYYGELALVYDELDRVDESAFWYQNALNKRVERKGDAVDIFRTAGFLIRQWKKSGKSAQALELMNRLVKICPANSLMAKATIAQNFANCFDGLARYSEAERYYLEMIRDYRKTQVLDEFVAIGSMDIARFYQKRHEFGRMHAYLDSAMIYQPILAVSKKRELFHLLFTADSALGNYQAAMHALRTYQTLNDSISNERKSRQIEYLNMQFNIAEKEQSIILLEKEKKLQQNKLEKEQHTRSWILGAVVLMVVIIGLLINYLLLKQRTNKTLTSQQNEIEKKNETLQHLVEEKEWLVREIHHRVKNNFHIVQGLLGTQSGYLKSGEAINALTDSRHRIQAMSIMHQKLYQSENLSSVNTAEYVHEIISHLRSSFQTRQSIQFQLDVDAIQLDTSYCIPIGLILNETITNSIKYAFPDGQPGQISITLKHNHTHVVVNISDNGAGLPAGFNINNPDTMGMRLINGLTQDLDGEVKIVSDQGTTVTLEFAYDTKAGQ</sequence>
<feature type="coiled-coil region" evidence="8">
    <location>
        <begin position="515"/>
        <end position="549"/>
    </location>
</feature>
<dbReference type="SUPFAM" id="SSF48452">
    <property type="entry name" value="TPR-like"/>
    <property type="match status" value="2"/>
</dbReference>
<proteinExistence type="predicted"/>
<dbReference type="Gene3D" id="3.30.450.20">
    <property type="entry name" value="PAS domain"/>
    <property type="match status" value="1"/>
</dbReference>
<keyword evidence="9" id="KW-0812">Transmembrane</keyword>
<evidence type="ECO:0000256" key="9">
    <source>
        <dbReference type="SAM" id="Phobius"/>
    </source>
</evidence>
<keyword evidence="4" id="KW-0808">Transferase</keyword>
<dbReference type="Proteomes" id="UP001165367">
    <property type="component" value="Unassembled WGS sequence"/>
</dbReference>
<dbReference type="SMART" id="SM00387">
    <property type="entry name" value="HATPase_c"/>
    <property type="match status" value="1"/>
</dbReference>
<keyword evidence="8" id="KW-0175">Coiled coil</keyword>
<evidence type="ECO:0000256" key="5">
    <source>
        <dbReference type="ARBA" id="ARBA00022741"/>
    </source>
</evidence>
<keyword evidence="6 11" id="KW-0418">Kinase</keyword>
<keyword evidence="7" id="KW-0067">ATP-binding</keyword>
<accession>A0ABS9KMC8</accession>
<evidence type="ECO:0000256" key="2">
    <source>
        <dbReference type="ARBA" id="ARBA00012438"/>
    </source>
</evidence>
<name>A0ABS9KMC8_9BACT</name>
<dbReference type="Pfam" id="PF13581">
    <property type="entry name" value="HATPase_c_2"/>
    <property type="match status" value="1"/>
</dbReference>
<dbReference type="EMBL" id="JAKLTR010000002">
    <property type="protein sequence ID" value="MCG2613473.1"/>
    <property type="molecule type" value="Genomic_DNA"/>
</dbReference>
<dbReference type="GO" id="GO:0016301">
    <property type="term" value="F:kinase activity"/>
    <property type="evidence" value="ECO:0007669"/>
    <property type="project" value="UniProtKB-KW"/>
</dbReference>
<keyword evidence="5" id="KW-0547">Nucleotide-binding</keyword>
<feature type="coiled-coil region" evidence="8">
    <location>
        <begin position="463"/>
        <end position="490"/>
    </location>
</feature>
<dbReference type="Pfam" id="PF07568">
    <property type="entry name" value="HisKA_2"/>
    <property type="match status" value="1"/>
</dbReference>
<dbReference type="RefSeq" id="WP_237868701.1">
    <property type="nucleotide sequence ID" value="NZ_JAKLTR010000002.1"/>
</dbReference>
<dbReference type="Gene3D" id="1.25.40.10">
    <property type="entry name" value="Tetratricopeptide repeat domain"/>
    <property type="match status" value="2"/>
</dbReference>
<feature type="transmembrane region" description="Helical" evidence="9">
    <location>
        <begin position="493"/>
        <end position="514"/>
    </location>
</feature>
<comment type="catalytic activity">
    <reaction evidence="1">
        <text>ATP + protein L-histidine = ADP + protein N-phospho-L-histidine.</text>
        <dbReference type="EC" id="2.7.13.3"/>
    </reaction>
</comment>
<evidence type="ECO:0000256" key="6">
    <source>
        <dbReference type="ARBA" id="ARBA00022777"/>
    </source>
</evidence>
<reference evidence="11" key="1">
    <citation type="submission" date="2022-01" db="EMBL/GenBank/DDBJ databases">
        <authorList>
            <person name="Jo J.-H."/>
            <person name="Im W.-T."/>
        </authorList>
    </citation>
    <scope>NUCLEOTIDE SEQUENCE</scope>
    <source>
        <strain evidence="11">NA20</strain>
    </source>
</reference>
<keyword evidence="12" id="KW-1185">Reference proteome</keyword>
<evidence type="ECO:0000313" key="11">
    <source>
        <dbReference type="EMBL" id="MCG2613473.1"/>
    </source>
</evidence>
<evidence type="ECO:0000259" key="10">
    <source>
        <dbReference type="SMART" id="SM00387"/>
    </source>
</evidence>
<gene>
    <name evidence="11" type="ORF">LZZ85_04240</name>
</gene>
<evidence type="ECO:0000256" key="1">
    <source>
        <dbReference type="ARBA" id="ARBA00000085"/>
    </source>
</evidence>
<protein>
    <recommendedName>
        <fullName evidence="2">histidine kinase</fullName>
        <ecNumber evidence="2">2.7.13.3</ecNumber>
    </recommendedName>
</protein>